<comment type="caution">
    <text evidence="1">The sequence shown here is derived from an EMBL/GenBank/DDBJ whole genome shotgun (WGS) entry which is preliminary data.</text>
</comment>
<organism evidence="1 2">
    <name type="scientific">Ixodes persulcatus</name>
    <name type="common">Taiga tick</name>
    <dbReference type="NCBI Taxonomy" id="34615"/>
    <lineage>
        <taxon>Eukaryota</taxon>
        <taxon>Metazoa</taxon>
        <taxon>Ecdysozoa</taxon>
        <taxon>Arthropoda</taxon>
        <taxon>Chelicerata</taxon>
        <taxon>Arachnida</taxon>
        <taxon>Acari</taxon>
        <taxon>Parasitiformes</taxon>
        <taxon>Ixodida</taxon>
        <taxon>Ixodoidea</taxon>
        <taxon>Ixodidae</taxon>
        <taxon>Ixodinae</taxon>
        <taxon>Ixodes</taxon>
    </lineage>
</organism>
<name>A0AC60QEI1_IXOPE</name>
<dbReference type="Proteomes" id="UP000805193">
    <property type="component" value="Unassembled WGS sequence"/>
</dbReference>
<sequence>MLLVVLGEIRGGSAQTRPHGYKVPRSGRMPPGPGRMQVPTGRPAQHPPFSELRPFVDASGKPACNATGLRNSAYCVEDNTYPTQLIKSIIRNVNVDLSDSEILARQPPDREDSVDQRVCPTKRKTIYPKSAQNAEKEWLYVVNDVEYAQAVTTEVCGQEDTPCEFLSNGLPPGYTSACRQKFAYRKLLALHPTDKKAYADNFPFPSCCVCYVKSPPLAARSLSRRT</sequence>
<dbReference type="EMBL" id="JABSTQ010009152">
    <property type="protein sequence ID" value="KAG0432442.1"/>
    <property type="molecule type" value="Genomic_DNA"/>
</dbReference>
<accession>A0AC60QEI1</accession>
<reference evidence="1 2" key="1">
    <citation type="journal article" date="2020" name="Cell">
        <title>Large-Scale Comparative Analyses of Tick Genomes Elucidate Their Genetic Diversity and Vector Capacities.</title>
        <authorList>
            <consortium name="Tick Genome and Microbiome Consortium (TIGMIC)"/>
            <person name="Jia N."/>
            <person name="Wang J."/>
            <person name="Shi W."/>
            <person name="Du L."/>
            <person name="Sun Y."/>
            <person name="Zhan W."/>
            <person name="Jiang J.F."/>
            <person name="Wang Q."/>
            <person name="Zhang B."/>
            <person name="Ji P."/>
            <person name="Bell-Sakyi L."/>
            <person name="Cui X.M."/>
            <person name="Yuan T.T."/>
            <person name="Jiang B.G."/>
            <person name="Yang W.F."/>
            <person name="Lam T.T."/>
            <person name="Chang Q.C."/>
            <person name="Ding S.J."/>
            <person name="Wang X.J."/>
            <person name="Zhu J.G."/>
            <person name="Ruan X.D."/>
            <person name="Zhao L."/>
            <person name="Wei J.T."/>
            <person name="Ye R.Z."/>
            <person name="Que T.C."/>
            <person name="Du C.H."/>
            <person name="Zhou Y.H."/>
            <person name="Cheng J.X."/>
            <person name="Dai P.F."/>
            <person name="Guo W.B."/>
            <person name="Han X.H."/>
            <person name="Huang E.J."/>
            <person name="Li L.F."/>
            <person name="Wei W."/>
            <person name="Gao Y.C."/>
            <person name="Liu J.Z."/>
            <person name="Shao H.Z."/>
            <person name="Wang X."/>
            <person name="Wang C.C."/>
            <person name="Yang T.C."/>
            <person name="Huo Q.B."/>
            <person name="Li W."/>
            <person name="Chen H.Y."/>
            <person name="Chen S.E."/>
            <person name="Zhou L.G."/>
            <person name="Ni X.B."/>
            <person name="Tian J.H."/>
            <person name="Sheng Y."/>
            <person name="Liu T."/>
            <person name="Pan Y.S."/>
            <person name="Xia L.Y."/>
            <person name="Li J."/>
            <person name="Zhao F."/>
            <person name="Cao W.C."/>
        </authorList>
    </citation>
    <scope>NUCLEOTIDE SEQUENCE [LARGE SCALE GENOMIC DNA]</scope>
    <source>
        <strain evidence="1">Iper-2018</strain>
    </source>
</reference>
<proteinExistence type="predicted"/>
<keyword evidence="2" id="KW-1185">Reference proteome</keyword>
<evidence type="ECO:0000313" key="2">
    <source>
        <dbReference type="Proteomes" id="UP000805193"/>
    </source>
</evidence>
<protein>
    <submittedName>
        <fullName evidence="1">Uncharacterized protein</fullName>
    </submittedName>
</protein>
<evidence type="ECO:0000313" key="1">
    <source>
        <dbReference type="EMBL" id="KAG0432442.1"/>
    </source>
</evidence>
<gene>
    <name evidence="1" type="ORF">HPB47_020839</name>
</gene>